<feature type="compositionally biased region" description="Acidic residues" evidence="1">
    <location>
        <begin position="16"/>
        <end position="29"/>
    </location>
</feature>
<evidence type="ECO:0000313" key="3">
    <source>
        <dbReference type="Proteomes" id="UP000437065"/>
    </source>
</evidence>
<keyword evidence="3" id="KW-1185">Reference proteome</keyword>
<proteinExistence type="predicted"/>
<sequence length="164" mass="17385">MSLFERVADAFREPGADDEPEADVTDPDDAVGSGDDPAYEPAARDADERTAAVVAVCQQAPDGVRTYTIEIDAGDADGAEITEVAPGLLEAHFEVVEGGVGTDHVTVRAVDFRGEARTVEAETLVGVRFAEPVSLSDVRMRLLGAEDHGGDTLPSEWFRISAVK</sequence>
<evidence type="ECO:0000313" key="2">
    <source>
        <dbReference type="EMBL" id="MXR42329.1"/>
    </source>
</evidence>
<dbReference type="Proteomes" id="UP000437065">
    <property type="component" value="Unassembled WGS sequence"/>
</dbReference>
<gene>
    <name evidence="2" type="ORF">GRX01_13400</name>
</gene>
<protein>
    <submittedName>
        <fullName evidence="2">Uncharacterized protein</fullName>
    </submittedName>
</protein>
<name>A0A6B0T754_9EURY</name>
<reference evidence="2 3" key="1">
    <citation type="submission" date="2019-12" db="EMBL/GenBank/DDBJ databases">
        <title>Isolation and characterization of three novel carbon monoxide-oxidizing members of Halobacteria from salione crusts and soils.</title>
        <authorList>
            <person name="Myers M.R."/>
            <person name="King G.M."/>
        </authorList>
    </citation>
    <scope>NUCLEOTIDE SEQUENCE [LARGE SCALE GENOMIC DNA]</scope>
    <source>
        <strain evidence="2 3">WSA2</strain>
    </source>
</reference>
<feature type="region of interest" description="Disordered" evidence="1">
    <location>
        <begin position="1"/>
        <end position="47"/>
    </location>
</feature>
<dbReference type="RefSeq" id="WP_159668380.1">
    <property type="nucleotide sequence ID" value="NZ_WUUS01000008.1"/>
</dbReference>
<evidence type="ECO:0000256" key="1">
    <source>
        <dbReference type="SAM" id="MobiDB-lite"/>
    </source>
</evidence>
<organism evidence="2 3">
    <name type="scientific">Halobaculum saliterrae</name>
    <dbReference type="NCBI Taxonomy" id="2073113"/>
    <lineage>
        <taxon>Archaea</taxon>
        <taxon>Methanobacteriati</taxon>
        <taxon>Methanobacteriota</taxon>
        <taxon>Stenosarchaea group</taxon>
        <taxon>Halobacteria</taxon>
        <taxon>Halobacteriales</taxon>
        <taxon>Haloferacaceae</taxon>
        <taxon>Halobaculum</taxon>
    </lineage>
</organism>
<feature type="compositionally biased region" description="Basic and acidic residues" evidence="1">
    <location>
        <begin position="1"/>
        <end position="15"/>
    </location>
</feature>
<accession>A0A6B0T754</accession>
<comment type="caution">
    <text evidence="2">The sequence shown here is derived from an EMBL/GenBank/DDBJ whole genome shotgun (WGS) entry which is preliminary data.</text>
</comment>
<dbReference type="AlphaFoldDB" id="A0A6B0T754"/>
<dbReference type="EMBL" id="WUUS01000008">
    <property type="protein sequence ID" value="MXR42329.1"/>
    <property type="molecule type" value="Genomic_DNA"/>
</dbReference>
<dbReference type="OrthoDB" id="376885at2157"/>